<organism evidence="2 3">
    <name type="scientific">Acinetobacter boissieri</name>
    <dbReference type="NCBI Taxonomy" id="1219383"/>
    <lineage>
        <taxon>Bacteria</taxon>
        <taxon>Pseudomonadati</taxon>
        <taxon>Pseudomonadota</taxon>
        <taxon>Gammaproteobacteria</taxon>
        <taxon>Moraxellales</taxon>
        <taxon>Moraxellaceae</taxon>
        <taxon>Acinetobacter</taxon>
    </lineage>
</organism>
<evidence type="ECO:0000313" key="2">
    <source>
        <dbReference type="EMBL" id="SDB81598.1"/>
    </source>
</evidence>
<dbReference type="GO" id="GO:0043107">
    <property type="term" value="P:type IV pilus-dependent motility"/>
    <property type="evidence" value="ECO:0007669"/>
    <property type="project" value="TreeGrafter"/>
</dbReference>
<dbReference type="Pfam" id="PF05137">
    <property type="entry name" value="PilN"/>
    <property type="match status" value="1"/>
</dbReference>
<dbReference type="STRING" id="1219383.SAMN05421733_101178"/>
<dbReference type="PROSITE" id="PS51257">
    <property type="entry name" value="PROKAR_LIPOPROTEIN"/>
    <property type="match status" value="1"/>
</dbReference>
<dbReference type="PANTHER" id="PTHR40278">
    <property type="entry name" value="DNA UTILIZATION PROTEIN HOFN"/>
    <property type="match status" value="1"/>
</dbReference>
<dbReference type="AlphaFoldDB" id="A0A1G6GHW5"/>
<keyword evidence="3" id="KW-1185">Reference proteome</keyword>
<dbReference type="EMBL" id="FMYL01000001">
    <property type="protein sequence ID" value="SDB81598.1"/>
    <property type="molecule type" value="Genomic_DNA"/>
</dbReference>
<reference evidence="3" key="1">
    <citation type="submission" date="2016-09" db="EMBL/GenBank/DDBJ databases">
        <authorList>
            <person name="Varghese N."/>
            <person name="Submissions S."/>
        </authorList>
    </citation>
    <scope>NUCLEOTIDE SEQUENCE [LARGE SCALE GENOMIC DNA]</scope>
    <source>
        <strain evidence="3">ANC 4422</strain>
    </source>
</reference>
<evidence type="ECO:0000313" key="3">
    <source>
        <dbReference type="Proteomes" id="UP000242501"/>
    </source>
</evidence>
<dbReference type="OrthoDB" id="5296173at2"/>
<dbReference type="Proteomes" id="UP000242501">
    <property type="component" value="Unassembled WGS sequence"/>
</dbReference>
<accession>A0A1G6GHW5</accession>
<dbReference type="PANTHER" id="PTHR40278:SF2">
    <property type="entry name" value="TYPE IV PILUS INNER MEMBRANE COMPONENT PILN"/>
    <property type="match status" value="1"/>
</dbReference>
<dbReference type="GO" id="GO:0043683">
    <property type="term" value="P:type IV pilus assembly"/>
    <property type="evidence" value="ECO:0007669"/>
    <property type="project" value="TreeGrafter"/>
</dbReference>
<keyword evidence="1" id="KW-0472">Membrane</keyword>
<dbReference type="InterPro" id="IPR052534">
    <property type="entry name" value="Extracell_DNA_Util/SecSys_Comp"/>
</dbReference>
<keyword evidence="1" id="KW-0812">Transmembrane</keyword>
<gene>
    <name evidence="2" type="ORF">SAMN05421733_101178</name>
</gene>
<keyword evidence="1" id="KW-1133">Transmembrane helix</keyword>
<dbReference type="InterPro" id="IPR007813">
    <property type="entry name" value="PilN"/>
</dbReference>
<evidence type="ECO:0000256" key="1">
    <source>
        <dbReference type="SAM" id="Phobius"/>
    </source>
</evidence>
<name>A0A1G6GHW5_9GAMM</name>
<sequence length="206" mass="23230">MSKINLLPWRDEVREQKKKTFILVSVLMACLGLSLVAVTWFFLNQQRTDQEQANQLILAKNEQIDAQLKSLNGLQEQRQAIVDRMGLIQNLQAQRPVSVRLVDELVRVIPPQVYLTRFTRTGESLVIEGRADNPNTVAELIRKMGGSVWFRNVFMSSFITNDKDISTNIQTSILPRAEERYGSFVVTANIGSIAQPISANTQQGGQ</sequence>
<protein>
    <submittedName>
        <fullName evidence="2">Type IV pilus assembly protein PilN</fullName>
    </submittedName>
</protein>
<dbReference type="RefSeq" id="WP_092746450.1">
    <property type="nucleotide sequence ID" value="NZ_FMYL01000001.1"/>
</dbReference>
<feature type="transmembrane region" description="Helical" evidence="1">
    <location>
        <begin position="21"/>
        <end position="43"/>
    </location>
</feature>
<proteinExistence type="predicted"/>